<reference evidence="2 3" key="1">
    <citation type="submission" date="2023-01" db="EMBL/GenBank/DDBJ databases">
        <title>Cultivation and genomic characterization of new, ubiquitous marine nitrite-oxidizing bacteria from the Nitrospirales.</title>
        <authorList>
            <person name="Mueller A.J."/>
            <person name="Daebeler A."/>
            <person name="Herbold C.W."/>
            <person name="Kirkegaard R.H."/>
            <person name="Daims H."/>
        </authorList>
    </citation>
    <scope>NUCLEOTIDE SEQUENCE [LARGE SCALE GENOMIC DNA]</scope>
    <source>
        <strain evidence="2 3">VA</strain>
    </source>
</reference>
<evidence type="ECO:0000313" key="2">
    <source>
        <dbReference type="EMBL" id="WNM57552.1"/>
    </source>
</evidence>
<sequence>MKIEKDIQVVHALPDRVRLKLHRLKNNMAYAEEIQRRLYNVQGITHLETNPKTGSLLIHYDPTVLEMLALHPSISSSLGPSSPEVKPTNKAAPPAKARVKPLKTVRKAGTKIEKKTKSNKFSKKAKGKS</sequence>
<organism evidence="2 3">
    <name type="scientific">Candidatus Nitrospira allomarina</name>
    <dbReference type="NCBI Taxonomy" id="3020900"/>
    <lineage>
        <taxon>Bacteria</taxon>
        <taxon>Pseudomonadati</taxon>
        <taxon>Nitrospirota</taxon>
        <taxon>Nitrospiria</taxon>
        <taxon>Nitrospirales</taxon>
        <taxon>Nitrospiraceae</taxon>
        <taxon>Nitrospira</taxon>
    </lineage>
</organism>
<dbReference type="EMBL" id="CP116967">
    <property type="protein sequence ID" value="WNM57552.1"/>
    <property type="molecule type" value="Genomic_DNA"/>
</dbReference>
<feature type="region of interest" description="Disordered" evidence="1">
    <location>
        <begin position="75"/>
        <end position="129"/>
    </location>
</feature>
<dbReference type="AlphaFoldDB" id="A0AA96JRI8"/>
<dbReference type="RefSeq" id="WP_312642147.1">
    <property type="nucleotide sequence ID" value="NZ_CP116967.1"/>
</dbReference>
<evidence type="ECO:0000313" key="3">
    <source>
        <dbReference type="Proteomes" id="UP001302719"/>
    </source>
</evidence>
<dbReference type="Proteomes" id="UP001302719">
    <property type="component" value="Chromosome"/>
</dbReference>
<dbReference type="Pfam" id="PF19991">
    <property type="entry name" value="HMA_2"/>
    <property type="match status" value="1"/>
</dbReference>
<protein>
    <recommendedName>
        <fullName evidence="4">HMA domain-containing protein</fullName>
    </recommendedName>
</protein>
<name>A0AA96JRI8_9BACT</name>
<evidence type="ECO:0000256" key="1">
    <source>
        <dbReference type="SAM" id="MobiDB-lite"/>
    </source>
</evidence>
<proteinExistence type="predicted"/>
<keyword evidence="3" id="KW-1185">Reference proteome</keyword>
<dbReference type="KEGG" id="nall:PP769_16505"/>
<feature type="compositionally biased region" description="Basic residues" evidence="1">
    <location>
        <begin position="97"/>
        <end position="109"/>
    </location>
</feature>
<gene>
    <name evidence="2" type="ORF">PP769_16505</name>
</gene>
<accession>A0AA96JRI8</accession>
<feature type="compositionally biased region" description="Basic residues" evidence="1">
    <location>
        <begin position="117"/>
        <end position="129"/>
    </location>
</feature>
<evidence type="ECO:0008006" key="4">
    <source>
        <dbReference type="Google" id="ProtNLM"/>
    </source>
</evidence>